<reference evidence="1 2" key="1">
    <citation type="submission" date="2011-02" db="EMBL/GenBank/DDBJ databases">
        <title>The Genome Sequence of Mortierella verticillata NRRL 6337.</title>
        <authorList>
            <consortium name="The Broad Institute Genome Sequencing Platform"/>
            <person name="Russ C."/>
            <person name="Cuomo C."/>
            <person name="Burger G."/>
            <person name="Gray M.W."/>
            <person name="Holland P.W.H."/>
            <person name="King N."/>
            <person name="Lang F.B.F."/>
            <person name="Roger A.J."/>
            <person name="Ruiz-Trillo I."/>
            <person name="Young S.K."/>
            <person name="Zeng Q."/>
            <person name="Gargeya S."/>
            <person name="Alvarado L."/>
            <person name="Berlin A."/>
            <person name="Chapman S.B."/>
            <person name="Chen Z."/>
            <person name="Freedman E."/>
            <person name="Gellesch M."/>
            <person name="Goldberg J."/>
            <person name="Griggs A."/>
            <person name="Gujja S."/>
            <person name="Heilman E."/>
            <person name="Heiman D."/>
            <person name="Howarth C."/>
            <person name="Mehta T."/>
            <person name="Neiman D."/>
            <person name="Pearson M."/>
            <person name="Roberts A."/>
            <person name="Saif S."/>
            <person name="Shea T."/>
            <person name="Shenoy N."/>
            <person name="Sisk P."/>
            <person name="Stolte C."/>
            <person name="Sykes S."/>
            <person name="White J."/>
            <person name="Yandava C."/>
            <person name="Haas B."/>
            <person name="Nusbaum C."/>
            <person name="Birren B."/>
        </authorList>
    </citation>
    <scope>NUCLEOTIDE SEQUENCE [LARGE SCALE GENOMIC DNA]</scope>
    <source>
        <strain evidence="1 2">NRRL 6337</strain>
    </source>
</reference>
<protein>
    <recommendedName>
        <fullName evidence="3">F-box domain-containing protein</fullName>
    </recommendedName>
</protein>
<dbReference type="AlphaFoldDB" id="A0A086TJL8"/>
<proteinExistence type="predicted"/>
<accession>A0A086TJL8</accession>
<gene>
    <name evidence="1" type="ORF">MVEG_11784</name>
</gene>
<dbReference type="OrthoDB" id="2384330at2759"/>
<sequence>MPHLFEISELIYRIGWFLCFNCELEDYFDPQDLIVCSQVNRLFHKTLTPLLWMVITTDFRDYTLPIDVVEANIHHTRHLVIYSSDQPIWGATNLRTLLVHRFIETRRVVDLIHSNPHLTSVEWHFPVGADRDQQTLILPALATLSQLRYLYLRNWRFENIDLAVVLCSTPLLLELNLYLPHGLGGCFDQCRPLENLTILWLSCFWPKASPGFPQLLRYCPNLETLYLNPLLECPIVELSTNLRECCPRLKTLKCGPYFHHDIFERIWPADKDLALIESAAGLDDFDLPLCDLTSTVLQTLLTRHAHTLTKLALFFYRGGDPGTMANMSSILASCLSLREFTAGIVGGAWKPIECLRLFEHSWSQNLRLFEFSGVSTDLYRSAYGDDDGFYDDSEPYSGNDVFEDFDFDPSEIGVEECQEGTSGQEVKFMAQHGWRVPENGKDRQLQSRDSNILCRRLLERAVSMPLMDEVQLNIFSWRKITVGDGE</sequence>
<dbReference type="SUPFAM" id="SSF52047">
    <property type="entry name" value="RNI-like"/>
    <property type="match status" value="1"/>
</dbReference>
<dbReference type="Gene3D" id="3.80.10.10">
    <property type="entry name" value="Ribonuclease Inhibitor"/>
    <property type="match status" value="1"/>
</dbReference>
<dbReference type="InterPro" id="IPR032675">
    <property type="entry name" value="LRR_dom_sf"/>
</dbReference>
<evidence type="ECO:0000313" key="1">
    <source>
        <dbReference type="EMBL" id="KFH62145.1"/>
    </source>
</evidence>
<name>A0A086TJL8_9FUNG</name>
<evidence type="ECO:0008006" key="3">
    <source>
        <dbReference type="Google" id="ProtNLM"/>
    </source>
</evidence>
<evidence type="ECO:0000313" key="2">
    <source>
        <dbReference type="Proteomes" id="UP000243308"/>
    </source>
</evidence>
<dbReference type="EMBL" id="KN042433">
    <property type="protein sequence ID" value="KFH62145.1"/>
    <property type="molecule type" value="Genomic_DNA"/>
</dbReference>
<dbReference type="Proteomes" id="UP000243308">
    <property type="component" value="Unassembled WGS sequence"/>
</dbReference>
<keyword evidence="2" id="KW-1185">Reference proteome</keyword>
<organism evidence="1 2">
    <name type="scientific">Podila verticillata NRRL 6337</name>
    <dbReference type="NCBI Taxonomy" id="1069443"/>
    <lineage>
        <taxon>Eukaryota</taxon>
        <taxon>Fungi</taxon>
        <taxon>Fungi incertae sedis</taxon>
        <taxon>Mucoromycota</taxon>
        <taxon>Mortierellomycotina</taxon>
        <taxon>Mortierellomycetes</taxon>
        <taxon>Mortierellales</taxon>
        <taxon>Mortierellaceae</taxon>
        <taxon>Podila</taxon>
    </lineage>
</organism>